<evidence type="ECO:0000256" key="5">
    <source>
        <dbReference type="PROSITE-ProRule" id="PRU01248"/>
    </source>
</evidence>
<evidence type="ECO:0000259" key="8">
    <source>
        <dbReference type="PROSITE" id="PS51900"/>
    </source>
</evidence>
<gene>
    <name evidence="9" type="ORF">SAMN06265222_12413</name>
</gene>
<dbReference type="InterPro" id="IPR013762">
    <property type="entry name" value="Integrase-like_cat_sf"/>
</dbReference>
<name>A0ABY1QSR4_9BACT</name>
<dbReference type="InterPro" id="IPR002104">
    <property type="entry name" value="Integrase_catalytic"/>
</dbReference>
<accession>A0ABY1QSR4</accession>
<comment type="similarity">
    <text evidence="1">Belongs to the 'phage' integrase family.</text>
</comment>
<feature type="domain" description="Core-binding (CB)" evidence="8">
    <location>
        <begin position="96"/>
        <end position="186"/>
    </location>
</feature>
<evidence type="ECO:0000256" key="1">
    <source>
        <dbReference type="ARBA" id="ARBA00008857"/>
    </source>
</evidence>
<evidence type="ECO:0000256" key="3">
    <source>
        <dbReference type="ARBA" id="ARBA00023125"/>
    </source>
</evidence>
<feature type="domain" description="Tyr recombinase" evidence="7">
    <location>
        <begin position="208"/>
        <end position="386"/>
    </location>
</feature>
<proteinExistence type="inferred from homology"/>
<evidence type="ECO:0000313" key="10">
    <source>
        <dbReference type="Proteomes" id="UP001158067"/>
    </source>
</evidence>
<keyword evidence="4" id="KW-0233">DNA recombination</keyword>
<evidence type="ECO:0000313" key="9">
    <source>
        <dbReference type="EMBL" id="SMP77905.1"/>
    </source>
</evidence>
<dbReference type="InterPro" id="IPR010998">
    <property type="entry name" value="Integrase_recombinase_N"/>
</dbReference>
<reference evidence="9 10" key="1">
    <citation type="submission" date="2017-05" db="EMBL/GenBank/DDBJ databases">
        <authorList>
            <person name="Varghese N."/>
            <person name="Submissions S."/>
        </authorList>
    </citation>
    <scope>NUCLEOTIDE SEQUENCE [LARGE SCALE GENOMIC DNA]</scope>
    <source>
        <strain evidence="9 10">DSM 25457</strain>
    </source>
</reference>
<keyword evidence="3 5" id="KW-0238">DNA-binding</keyword>
<feature type="region of interest" description="Disordered" evidence="6">
    <location>
        <begin position="400"/>
        <end position="459"/>
    </location>
</feature>
<dbReference type="Gene3D" id="1.10.443.10">
    <property type="entry name" value="Intergrase catalytic core"/>
    <property type="match status" value="1"/>
</dbReference>
<organism evidence="9 10">
    <name type="scientific">Neorhodopirellula lusitana</name>
    <dbReference type="NCBI Taxonomy" id="445327"/>
    <lineage>
        <taxon>Bacteria</taxon>
        <taxon>Pseudomonadati</taxon>
        <taxon>Planctomycetota</taxon>
        <taxon>Planctomycetia</taxon>
        <taxon>Pirellulales</taxon>
        <taxon>Pirellulaceae</taxon>
        <taxon>Neorhodopirellula</taxon>
    </lineage>
</organism>
<dbReference type="InterPro" id="IPR044068">
    <property type="entry name" value="CB"/>
</dbReference>
<dbReference type="PANTHER" id="PTHR30629">
    <property type="entry name" value="PROPHAGE INTEGRASE"/>
    <property type="match status" value="1"/>
</dbReference>
<dbReference type="SUPFAM" id="SSF56349">
    <property type="entry name" value="DNA breaking-rejoining enzymes"/>
    <property type="match status" value="1"/>
</dbReference>
<keyword evidence="2" id="KW-0229">DNA integration</keyword>
<dbReference type="InterPro" id="IPR025269">
    <property type="entry name" value="SAM-like_dom"/>
</dbReference>
<dbReference type="Pfam" id="PF00589">
    <property type="entry name" value="Phage_integrase"/>
    <property type="match status" value="1"/>
</dbReference>
<dbReference type="EMBL" id="FXUG01000024">
    <property type="protein sequence ID" value="SMP77905.1"/>
    <property type="molecule type" value="Genomic_DNA"/>
</dbReference>
<dbReference type="PANTHER" id="PTHR30629:SF2">
    <property type="entry name" value="PROPHAGE INTEGRASE INTS-RELATED"/>
    <property type="match status" value="1"/>
</dbReference>
<evidence type="ECO:0000259" key="7">
    <source>
        <dbReference type="PROSITE" id="PS51898"/>
    </source>
</evidence>
<dbReference type="RefSeq" id="WP_283435429.1">
    <property type="nucleotide sequence ID" value="NZ_FXUG01000024.1"/>
</dbReference>
<dbReference type="Gene3D" id="1.10.150.130">
    <property type="match status" value="1"/>
</dbReference>
<keyword evidence="10" id="KW-1185">Reference proteome</keyword>
<dbReference type="PROSITE" id="PS51900">
    <property type="entry name" value="CB"/>
    <property type="match status" value="1"/>
</dbReference>
<evidence type="ECO:0000256" key="2">
    <source>
        <dbReference type="ARBA" id="ARBA00022908"/>
    </source>
</evidence>
<sequence>MATIQADRTDGKLRYRVCFQSTDGQRKRLRLDSKTRKRDAEGIARKIEDLLSVKANNGTVPPSVLDWLAGVPLSLRVKLRDANLLPEHVAGAIERMTVAAWFKRYLKERPDIKAGTREQIEISGRNLVAYLGDDKTIDRVTAADAKRWRGWMLTQGNERKKGKCGLAEDTVRRRTGRAKQVFGEAVERGMIVVNPFSKLPSASRVNTTRQRFIDIPTITKVIEEAPSTEWRTIIALARFGGLRIPSELSTLRWDRVSLPQGRITIQAPKTEHHRDGGLRVMPIFPELRPFVEAAWDVATPGAVYVIETAKRRNARNLGTELGRMIERAGVERWPKAFQNLRASRETELLAAGYPAKDVASWLGNSVPVAMKHYAMATAEQFERAMKSGATPIGAVADEATAEGENSGSGVGHTGGAFRGAQGQNPDDNVQPENEKSPQFAGLCGSVSVGDETLSYPART</sequence>
<comment type="caution">
    <text evidence="9">The sequence shown here is derived from an EMBL/GenBank/DDBJ whole genome shotgun (WGS) entry which is preliminary data.</text>
</comment>
<dbReference type="Proteomes" id="UP001158067">
    <property type="component" value="Unassembled WGS sequence"/>
</dbReference>
<protein>
    <submittedName>
        <fullName evidence="9">Phage integrase family protein</fullName>
    </submittedName>
</protein>
<dbReference type="PROSITE" id="PS51898">
    <property type="entry name" value="TYR_RECOMBINASE"/>
    <property type="match status" value="1"/>
</dbReference>
<evidence type="ECO:0000256" key="4">
    <source>
        <dbReference type="ARBA" id="ARBA00023172"/>
    </source>
</evidence>
<feature type="compositionally biased region" description="Polar residues" evidence="6">
    <location>
        <begin position="421"/>
        <end position="431"/>
    </location>
</feature>
<dbReference type="Pfam" id="PF13102">
    <property type="entry name" value="Phage_int_SAM_5"/>
    <property type="match status" value="1"/>
</dbReference>
<dbReference type="InterPro" id="IPR011010">
    <property type="entry name" value="DNA_brk_join_enz"/>
</dbReference>
<evidence type="ECO:0000256" key="6">
    <source>
        <dbReference type="SAM" id="MobiDB-lite"/>
    </source>
</evidence>
<dbReference type="InterPro" id="IPR050808">
    <property type="entry name" value="Phage_Integrase"/>
</dbReference>
<feature type="compositionally biased region" description="Gly residues" evidence="6">
    <location>
        <begin position="406"/>
        <end position="417"/>
    </location>
</feature>